<reference evidence="5" key="1">
    <citation type="submission" date="2013-12" db="EMBL/GenBank/DDBJ databases">
        <title>The Genome Sequence of Aphanomyces astaci APO3.</title>
        <authorList>
            <consortium name="The Broad Institute Genomics Platform"/>
            <person name="Russ C."/>
            <person name="Tyler B."/>
            <person name="van West P."/>
            <person name="Dieguez-Uribeondo J."/>
            <person name="Young S.K."/>
            <person name="Zeng Q."/>
            <person name="Gargeya S."/>
            <person name="Fitzgerald M."/>
            <person name="Abouelleil A."/>
            <person name="Alvarado L."/>
            <person name="Chapman S.B."/>
            <person name="Gainer-Dewar J."/>
            <person name="Goldberg J."/>
            <person name="Griggs A."/>
            <person name="Gujja S."/>
            <person name="Hansen M."/>
            <person name="Howarth C."/>
            <person name="Imamovic A."/>
            <person name="Ireland A."/>
            <person name="Larimer J."/>
            <person name="McCowan C."/>
            <person name="Murphy C."/>
            <person name="Pearson M."/>
            <person name="Poon T.W."/>
            <person name="Priest M."/>
            <person name="Roberts A."/>
            <person name="Saif S."/>
            <person name="Shea T."/>
            <person name="Sykes S."/>
            <person name="Wortman J."/>
            <person name="Nusbaum C."/>
            <person name="Birren B."/>
        </authorList>
    </citation>
    <scope>NUCLEOTIDE SEQUENCE [LARGE SCALE GENOMIC DNA]</scope>
    <source>
        <strain evidence="5">APO3</strain>
    </source>
</reference>
<gene>
    <name evidence="5" type="ORF">H257_03661</name>
</gene>
<evidence type="ECO:0000256" key="3">
    <source>
        <dbReference type="SAM" id="MobiDB-lite"/>
    </source>
</evidence>
<feature type="region of interest" description="Disordered" evidence="3">
    <location>
        <begin position="568"/>
        <end position="594"/>
    </location>
</feature>
<feature type="repeat" description="RCC1" evidence="2">
    <location>
        <begin position="357"/>
        <end position="408"/>
    </location>
</feature>
<dbReference type="VEuPathDB" id="FungiDB:H257_03661"/>
<dbReference type="InterPro" id="IPR009091">
    <property type="entry name" value="RCC1/BLIP-II"/>
</dbReference>
<dbReference type="STRING" id="112090.W4GZK7"/>
<evidence type="ECO:0000259" key="4">
    <source>
        <dbReference type="Pfam" id="PF25390"/>
    </source>
</evidence>
<dbReference type="GeneID" id="20805657"/>
<evidence type="ECO:0000313" key="5">
    <source>
        <dbReference type="EMBL" id="ETV84459.1"/>
    </source>
</evidence>
<evidence type="ECO:0000256" key="1">
    <source>
        <dbReference type="ARBA" id="ARBA00022737"/>
    </source>
</evidence>
<dbReference type="PROSITE" id="PS50012">
    <property type="entry name" value="RCC1_3"/>
    <property type="match status" value="6"/>
</dbReference>
<dbReference type="PANTHER" id="PTHR22870:SF408">
    <property type="entry name" value="OS09G0560450 PROTEIN"/>
    <property type="match status" value="1"/>
</dbReference>
<keyword evidence="1" id="KW-0677">Repeat</keyword>
<feature type="region of interest" description="Disordered" evidence="3">
    <location>
        <begin position="691"/>
        <end position="751"/>
    </location>
</feature>
<feature type="compositionally biased region" description="Low complexity" evidence="3">
    <location>
        <begin position="1"/>
        <end position="32"/>
    </location>
</feature>
<accession>W4GZK7</accession>
<feature type="repeat" description="RCC1" evidence="2">
    <location>
        <begin position="409"/>
        <end position="460"/>
    </location>
</feature>
<name>W4GZK7_APHAT</name>
<dbReference type="RefSeq" id="XP_009826151.1">
    <property type="nucleotide sequence ID" value="XM_009827849.1"/>
</dbReference>
<protein>
    <recommendedName>
        <fullName evidence="4">RCC1-like domain-containing protein</fullName>
    </recommendedName>
</protein>
<dbReference type="Gene3D" id="2.130.10.30">
    <property type="entry name" value="Regulator of chromosome condensation 1/beta-lactamase-inhibitor protein II"/>
    <property type="match status" value="2"/>
</dbReference>
<feature type="repeat" description="RCC1" evidence="2">
    <location>
        <begin position="259"/>
        <end position="309"/>
    </location>
</feature>
<dbReference type="AlphaFoldDB" id="W4GZK7"/>
<feature type="repeat" description="RCC1" evidence="2">
    <location>
        <begin position="207"/>
        <end position="258"/>
    </location>
</feature>
<feature type="domain" description="RCC1-like" evidence="4">
    <location>
        <begin position="153"/>
        <end position="508"/>
    </location>
</feature>
<dbReference type="Pfam" id="PF25390">
    <property type="entry name" value="WD40_RLD"/>
    <property type="match status" value="1"/>
</dbReference>
<dbReference type="EMBL" id="KI913119">
    <property type="protein sequence ID" value="ETV84459.1"/>
    <property type="molecule type" value="Genomic_DNA"/>
</dbReference>
<evidence type="ECO:0000256" key="2">
    <source>
        <dbReference type="PROSITE-ProRule" id="PRU00235"/>
    </source>
</evidence>
<dbReference type="InterPro" id="IPR058923">
    <property type="entry name" value="RCC1-like_dom"/>
</dbReference>
<dbReference type="InterPro" id="IPR000408">
    <property type="entry name" value="Reg_chr_condens"/>
</dbReference>
<feature type="repeat" description="RCC1" evidence="2">
    <location>
        <begin position="151"/>
        <end position="206"/>
    </location>
</feature>
<proteinExistence type="predicted"/>
<dbReference type="OrthoDB" id="10256179at2759"/>
<feature type="region of interest" description="Disordered" evidence="3">
    <location>
        <begin position="1"/>
        <end position="39"/>
    </location>
</feature>
<dbReference type="PRINTS" id="PR00633">
    <property type="entry name" value="RCCNDNSATION"/>
</dbReference>
<dbReference type="SUPFAM" id="SSF50985">
    <property type="entry name" value="RCC1/BLIP-II"/>
    <property type="match status" value="1"/>
</dbReference>
<dbReference type="PROSITE" id="PS00626">
    <property type="entry name" value="RCC1_2"/>
    <property type="match status" value="1"/>
</dbReference>
<dbReference type="PANTHER" id="PTHR22870">
    <property type="entry name" value="REGULATOR OF CHROMOSOME CONDENSATION"/>
    <property type="match status" value="1"/>
</dbReference>
<feature type="region of interest" description="Disordered" evidence="3">
    <location>
        <begin position="540"/>
        <end position="559"/>
    </location>
</feature>
<dbReference type="InterPro" id="IPR051210">
    <property type="entry name" value="Ub_ligase/GEF_domain"/>
</dbReference>
<feature type="repeat" description="RCC1" evidence="2">
    <location>
        <begin position="461"/>
        <end position="512"/>
    </location>
</feature>
<organism evidence="5">
    <name type="scientific">Aphanomyces astaci</name>
    <name type="common">Crayfish plague agent</name>
    <dbReference type="NCBI Taxonomy" id="112090"/>
    <lineage>
        <taxon>Eukaryota</taxon>
        <taxon>Sar</taxon>
        <taxon>Stramenopiles</taxon>
        <taxon>Oomycota</taxon>
        <taxon>Saprolegniomycetes</taxon>
        <taxon>Saprolegniales</taxon>
        <taxon>Verrucalvaceae</taxon>
        <taxon>Aphanomyces</taxon>
    </lineage>
</organism>
<sequence length="765" mass="83284">MVGRPASSRRQPSAKAAAPPRSSTSSSVSREPSLPPPPIVKVSVRNLRLRRGGNITYNLKMATCLMSRQEVVVSVVLPESVHGISVSPSEVLFTRSNFRQPQAIAVHATDTTDLLRFSIQHIPTLTWLLGPDQEAATVAPVVVQVMPKQALFVFCFGSGLYGRLGVTHPFDKRDASACTPTPLGTKWLVPAQVACGKAHTAIIDANAHLYCFGRGSEGQLGQPHVDHVKAASVVPKLMNMLVTHVSCGANHTLCIVNNMWAYAWGDNSSGQLGLNLKAKHHRTPSRIHHLPDVRSVVCAGDHSFALMASGNVFATGSNIGFGDTTTRATFTQNPHLTHVHHLASGMYHAIAHTKAPLAVVVWGCGGNGRLGLGDVESRMTPADLTDFRGTRVLQVAAGGTHSALLTEAGDLLMWGGNAYGQVGDGLYSDRLVPHRLHMFQGKFVRAISLGEWHSVALVDDACVYAWGFGEEGQLGLGDDRSSSLPLVVNPLSGTAPVSVCCGGAHTVVVTTLETSCRTQQEKDRQFSECAATRERRRLTWRKSMQWKGKHPSRKRGVDINRLLQPAQHITSSQDTPPKHQPAKMPSRPQTARPFRDTVRPIHDDASMNQVMNHVVPWRERPLTSRTSLRTALRQEFHAIAMLQKPVSTPSCANSASTRVSAALVAQEAAMKTKTMLAQVDPFDTSLLLACKHDPPSRPKASQPPRNIVQRRPQTAPSRQYYGHPPSSETATPLHHDDSLSALLDNDDDDDRDIDHVLSQEMHWID</sequence>